<dbReference type="Proteomes" id="UP001219934">
    <property type="component" value="Unassembled WGS sequence"/>
</dbReference>
<name>A0AAD6B6F2_9TELE</name>
<dbReference type="EMBL" id="JAPTMU010000008">
    <property type="protein sequence ID" value="KAJ4938916.1"/>
    <property type="molecule type" value="Genomic_DNA"/>
</dbReference>
<feature type="region of interest" description="Disordered" evidence="1">
    <location>
        <begin position="93"/>
        <end position="133"/>
    </location>
</feature>
<keyword evidence="3" id="KW-1185">Reference proteome</keyword>
<proteinExistence type="predicted"/>
<evidence type="ECO:0000313" key="2">
    <source>
        <dbReference type="EMBL" id="KAJ4938916.1"/>
    </source>
</evidence>
<sequence>MGQKESSAPGSTLGLSHVIPRRGPGLCGGVACLMPSNGALKISCPLYTIRSLPLLSFQEGLPASQPQSMAAQHVRSWTPSTRCQPGMKATLTIPSWASGSGRDRMSEAQAHNATHLGAQLRKTNASGHREGIS</sequence>
<reference evidence="2" key="1">
    <citation type="submission" date="2022-11" db="EMBL/GenBank/DDBJ databases">
        <title>Chromosome-level genome of Pogonophryne albipinna.</title>
        <authorList>
            <person name="Jo E."/>
        </authorList>
    </citation>
    <scope>NUCLEOTIDE SEQUENCE</scope>
    <source>
        <strain evidence="2">SGF0006</strain>
        <tissue evidence="2">Muscle</tissue>
    </source>
</reference>
<accession>A0AAD6B6F2</accession>
<gene>
    <name evidence="2" type="ORF">JOQ06_028382</name>
</gene>
<feature type="non-terminal residue" evidence="2">
    <location>
        <position position="1"/>
    </location>
</feature>
<evidence type="ECO:0000313" key="3">
    <source>
        <dbReference type="Proteomes" id="UP001219934"/>
    </source>
</evidence>
<evidence type="ECO:0000256" key="1">
    <source>
        <dbReference type="SAM" id="MobiDB-lite"/>
    </source>
</evidence>
<organism evidence="2 3">
    <name type="scientific">Pogonophryne albipinna</name>
    <dbReference type="NCBI Taxonomy" id="1090488"/>
    <lineage>
        <taxon>Eukaryota</taxon>
        <taxon>Metazoa</taxon>
        <taxon>Chordata</taxon>
        <taxon>Craniata</taxon>
        <taxon>Vertebrata</taxon>
        <taxon>Euteleostomi</taxon>
        <taxon>Actinopterygii</taxon>
        <taxon>Neopterygii</taxon>
        <taxon>Teleostei</taxon>
        <taxon>Neoteleostei</taxon>
        <taxon>Acanthomorphata</taxon>
        <taxon>Eupercaria</taxon>
        <taxon>Perciformes</taxon>
        <taxon>Notothenioidei</taxon>
        <taxon>Pogonophryne</taxon>
    </lineage>
</organism>
<comment type="caution">
    <text evidence="2">The sequence shown here is derived from an EMBL/GenBank/DDBJ whole genome shotgun (WGS) entry which is preliminary data.</text>
</comment>
<dbReference type="AlphaFoldDB" id="A0AAD6B6F2"/>
<protein>
    <submittedName>
        <fullName evidence="2">Uncharacterized protein</fullName>
    </submittedName>
</protein>